<dbReference type="NCBIfam" id="NF005100">
    <property type="entry name" value="PRK06531.1"/>
    <property type="match status" value="1"/>
</dbReference>
<dbReference type="PANTHER" id="PTHR33909:SF1">
    <property type="entry name" value="SEC TRANSLOCON ACCESSORY COMPLEX SUBUNIT YAJC"/>
    <property type="match status" value="1"/>
</dbReference>
<comment type="subcellular location">
    <subcellularLocation>
        <location evidence="1">Cell membrane</location>
        <topology evidence="1">Single-pass membrane protein</topology>
    </subcellularLocation>
</comment>
<dbReference type="GO" id="GO:0015031">
    <property type="term" value="P:protein transport"/>
    <property type="evidence" value="ECO:0007669"/>
    <property type="project" value="UniProtKB-KW"/>
</dbReference>
<keyword evidence="9 11" id="KW-0472">Membrane</keyword>
<dbReference type="SMART" id="SM01323">
    <property type="entry name" value="YajC"/>
    <property type="match status" value="1"/>
</dbReference>
<evidence type="ECO:0000313" key="13">
    <source>
        <dbReference type="Proteomes" id="UP000002433"/>
    </source>
</evidence>
<keyword evidence="4" id="KW-1003">Cell membrane</keyword>
<dbReference type="Pfam" id="PF02699">
    <property type="entry name" value="YajC"/>
    <property type="match status" value="1"/>
</dbReference>
<dbReference type="AlphaFoldDB" id="Q1JJV7"/>
<evidence type="ECO:0000256" key="9">
    <source>
        <dbReference type="ARBA" id="ARBA00023136"/>
    </source>
</evidence>
<comment type="similarity">
    <text evidence="2">Belongs to the YajC family.</text>
</comment>
<keyword evidence="3" id="KW-0813">Transport</keyword>
<dbReference type="EMBL" id="CP000259">
    <property type="protein sequence ID" value="ABF32866.1"/>
    <property type="molecule type" value="Genomic_DNA"/>
</dbReference>
<accession>Q1JJV7</accession>
<proteinExistence type="inferred from homology"/>
<evidence type="ECO:0000256" key="1">
    <source>
        <dbReference type="ARBA" id="ARBA00004162"/>
    </source>
</evidence>
<reference evidence="12 13" key="1">
    <citation type="journal article" date="2006" name="Proc. Natl. Acad. Sci. U.S.A.">
        <title>Molecular genetic anatomy of inter- and intraserotype variation in the human bacterial pathogen group A Streptococcus.</title>
        <authorList>
            <person name="Beres S.B."/>
            <person name="Richter E.W."/>
            <person name="Nagiec M.J."/>
            <person name="Sumby P."/>
            <person name="Porcella S.F."/>
            <person name="DeLeo F.R."/>
            <person name="Musser J.M."/>
        </authorList>
    </citation>
    <scope>NUCLEOTIDE SEQUENCE [LARGE SCALE GENOMIC DNA]</scope>
    <source>
        <strain evidence="12 13">MGAS9429</strain>
    </source>
</reference>
<keyword evidence="5 11" id="KW-0812">Transmembrane</keyword>
<evidence type="ECO:0000256" key="7">
    <source>
        <dbReference type="ARBA" id="ARBA00022989"/>
    </source>
</evidence>
<dbReference type="KEGG" id="spk:MGAS9429_Spy1679"/>
<evidence type="ECO:0000256" key="10">
    <source>
        <dbReference type="SAM" id="MobiDB-lite"/>
    </source>
</evidence>
<evidence type="ECO:0000256" key="11">
    <source>
        <dbReference type="SAM" id="Phobius"/>
    </source>
</evidence>
<dbReference type="Proteomes" id="UP000002433">
    <property type="component" value="Chromosome"/>
</dbReference>
<keyword evidence="6" id="KW-0653">Protein transport</keyword>
<name>Q1JJV7_STRPC</name>
<dbReference type="HOGENOM" id="CLU_116157_1_0_9"/>
<evidence type="ECO:0000256" key="8">
    <source>
        <dbReference type="ARBA" id="ARBA00023010"/>
    </source>
</evidence>
<keyword evidence="7 11" id="KW-1133">Transmembrane helix</keyword>
<dbReference type="NCBIfam" id="TIGR00739">
    <property type="entry name" value="yajC"/>
    <property type="match status" value="1"/>
</dbReference>
<keyword evidence="8" id="KW-0811">Translocation</keyword>
<gene>
    <name evidence="12" type="primary">yajC</name>
    <name evidence="12" type="ordered locus">MGAS9429_Spy1679</name>
</gene>
<dbReference type="InterPro" id="IPR003849">
    <property type="entry name" value="Preprotein_translocase_YajC"/>
</dbReference>
<evidence type="ECO:0000256" key="3">
    <source>
        <dbReference type="ARBA" id="ARBA00022448"/>
    </source>
</evidence>
<evidence type="ECO:0000256" key="4">
    <source>
        <dbReference type="ARBA" id="ARBA00022475"/>
    </source>
</evidence>
<protein>
    <submittedName>
        <fullName evidence="12">Protein translocase subunit</fullName>
    </submittedName>
</protein>
<feature type="transmembrane region" description="Helical" evidence="11">
    <location>
        <begin position="12"/>
        <end position="30"/>
    </location>
</feature>
<dbReference type="GO" id="GO:0005886">
    <property type="term" value="C:plasma membrane"/>
    <property type="evidence" value="ECO:0007669"/>
    <property type="project" value="UniProtKB-SubCell"/>
</dbReference>
<feature type="region of interest" description="Disordered" evidence="10">
    <location>
        <begin position="104"/>
        <end position="131"/>
    </location>
</feature>
<evidence type="ECO:0000256" key="5">
    <source>
        <dbReference type="ARBA" id="ARBA00022692"/>
    </source>
</evidence>
<organism evidence="12 13">
    <name type="scientific">Streptococcus pyogenes serotype M12 (strain MGAS9429)</name>
    <dbReference type="NCBI Taxonomy" id="370551"/>
    <lineage>
        <taxon>Bacteria</taxon>
        <taxon>Bacillati</taxon>
        <taxon>Bacillota</taxon>
        <taxon>Bacilli</taxon>
        <taxon>Lactobacillales</taxon>
        <taxon>Streptococcaceae</taxon>
        <taxon>Streptococcus</taxon>
    </lineage>
</organism>
<evidence type="ECO:0000256" key="6">
    <source>
        <dbReference type="ARBA" id="ARBA00022927"/>
    </source>
</evidence>
<feature type="compositionally biased region" description="Polar residues" evidence="10">
    <location>
        <begin position="119"/>
        <end position="131"/>
    </location>
</feature>
<evidence type="ECO:0000256" key="2">
    <source>
        <dbReference type="ARBA" id="ARBA00006742"/>
    </source>
</evidence>
<dbReference type="PANTHER" id="PTHR33909">
    <property type="entry name" value="SEC TRANSLOCON ACCESSORY COMPLEX SUBUNIT YAJC"/>
    <property type="match status" value="1"/>
</dbReference>
<evidence type="ECO:0000313" key="12">
    <source>
        <dbReference type="EMBL" id="ABF32866.1"/>
    </source>
</evidence>
<sequence length="131" mass="14588">MTFIEEKGDIMGFPTILMFVVMLGLIWFMQRQQKKQAQERQNQLNAIEKGDEVVTIGGMFAIVDEVDTTAKKIVLDVDGVFLTFELSAIKRIVTKATTETTLVETEETSVVNEPAVETVDSTDTDSAIESH</sequence>